<sequence>MATSRPAVSDILSRSTSSTAPAMTTTTATIDESGNTIFSTVQTTSAANSIIPGVTGSAANTNPAIQLDQDTLNLLLESVARKYNLSPFGATTGVQTPSVFGTVPSGMTGASTSTVFGTIPSGMKGASAPSLYTNTGTIVSTVNVIHPTGMMGASAPTMSVPLHTSRVMPTDEKPPKFGGEGFKRWQQKMLFYLTMIGFVNFLKEDKPPTPAESETNFVVRAAYDNWHNGDYLCKGFLLSSLEDCLSNVYVNVKTSKLIWEALDKKYSLDEAGTKKQVTSRYMHYAMTDSRPVMDQVQDFQMIVHDVHAEEFLIPDGFTAYAMIDKLPPSWKDFKTYLKHKTKDMSLEDLIRKVRIEADVRKQDSEGKASLEAKMSSVFDSFLVVNLVERGQPSKKRVRPEKGKTKESFTQKFVGTCYNCGKTGHMSKDCRKTKVKKTKPSAHLVERELTSDDLAAVVTEEVNVVKNRGQWFIDTGATAHVCGDRTLFSKYRPCEGRKLSMVNQASSNVVGVGTIVLKMTSVKEITLNEVLHVPDIRKNLVSRAILVSRGFRPVFEADKFVLSKFGMSLGKGYLTDGLFKLNVMAIRPKPEINKNASTSAYLTECSNLWHVRLGHVNGFCNSQMAVQFRNSSGLMGLTEFE</sequence>
<dbReference type="PANTHER" id="PTHR47592:SF27">
    <property type="entry name" value="OS08G0421700 PROTEIN"/>
    <property type="match status" value="1"/>
</dbReference>
<dbReference type="Gene3D" id="4.10.60.10">
    <property type="entry name" value="Zinc finger, CCHC-type"/>
    <property type="match status" value="1"/>
</dbReference>
<dbReference type="AlphaFoldDB" id="A0ABD3DPX4"/>
<dbReference type="InterPro" id="IPR054722">
    <property type="entry name" value="PolX-like_BBD"/>
</dbReference>
<keyword evidence="5" id="KW-1185">Reference proteome</keyword>
<evidence type="ECO:0000256" key="1">
    <source>
        <dbReference type="PROSITE-ProRule" id="PRU00047"/>
    </source>
</evidence>
<reference evidence="5" key="1">
    <citation type="journal article" date="2024" name="IScience">
        <title>Strigolactones Initiate the Formation of Haustorium-like Structures in Castilleja.</title>
        <authorList>
            <person name="Buerger M."/>
            <person name="Peterson D."/>
            <person name="Chory J."/>
        </authorList>
    </citation>
    <scope>NUCLEOTIDE SEQUENCE [LARGE SCALE GENOMIC DNA]</scope>
</reference>
<dbReference type="PROSITE" id="PS50158">
    <property type="entry name" value="ZF_CCHC"/>
    <property type="match status" value="1"/>
</dbReference>
<gene>
    <name evidence="4" type="ORF">CASFOL_012287</name>
</gene>
<dbReference type="Pfam" id="PF22936">
    <property type="entry name" value="Pol_BBD"/>
    <property type="match status" value="1"/>
</dbReference>
<dbReference type="InterPro" id="IPR001878">
    <property type="entry name" value="Znf_CCHC"/>
</dbReference>
<dbReference type="PANTHER" id="PTHR47592">
    <property type="entry name" value="PBF68 PROTEIN"/>
    <property type="match status" value="1"/>
</dbReference>
<accession>A0ABD3DPX4</accession>
<dbReference type="SUPFAM" id="SSF57756">
    <property type="entry name" value="Retrovirus zinc finger-like domains"/>
    <property type="match status" value="1"/>
</dbReference>
<comment type="caution">
    <text evidence="4">The sequence shown here is derived from an EMBL/GenBank/DDBJ whole genome shotgun (WGS) entry which is preliminary data.</text>
</comment>
<dbReference type="Pfam" id="PF00098">
    <property type="entry name" value="zf-CCHC"/>
    <property type="match status" value="1"/>
</dbReference>
<name>A0ABD3DPX4_9LAMI</name>
<organism evidence="4 5">
    <name type="scientific">Castilleja foliolosa</name>
    <dbReference type="NCBI Taxonomy" id="1961234"/>
    <lineage>
        <taxon>Eukaryota</taxon>
        <taxon>Viridiplantae</taxon>
        <taxon>Streptophyta</taxon>
        <taxon>Embryophyta</taxon>
        <taxon>Tracheophyta</taxon>
        <taxon>Spermatophyta</taxon>
        <taxon>Magnoliopsida</taxon>
        <taxon>eudicotyledons</taxon>
        <taxon>Gunneridae</taxon>
        <taxon>Pentapetalae</taxon>
        <taxon>asterids</taxon>
        <taxon>lamiids</taxon>
        <taxon>Lamiales</taxon>
        <taxon>Orobanchaceae</taxon>
        <taxon>Pedicularideae</taxon>
        <taxon>Castillejinae</taxon>
        <taxon>Castilleja</taxon>
    </lineage>
</organism>
<keyword evidence="1" id="KW-0863">Zinc-finger</keyword>
<feature type="domain" description="CCHC-type" evidence="3">
    <location>
        <begin position="416"/>
        <end position="431"/>
    </location>
</feature>
<proteinExistence type="predicted"/>
<dbReference type="Pfam" id="PF14223">
    <property type="entry name" value="Retrotran_gag_2"/>
    <property type="match status" value="1"/>
</dbReference>
<dbReference type="EMBL" id="JAVIJP010000015">
    <property type="protein sequence ID" value="KAL3644355.1"/>
    <property type="molecule type" value="Genomic_DNA"/>
</dbReference>
<feature type="region of interest" description="Disordered" evidence="2">
    <location>
        <begin position="1"/>
        <end position="26"/>
    </location>
</feature>
<evidence type="ECO:0000313" key="5">
    <source>
        <dbReference type="Proteomes" id="UP001632038"/>
    </source>
</evidence>
<dbReference type="InterPro" id="IPR036875">
    <property type="entry name" value="Znf_CCHC_sf"/>
</dbReference>
<keyword evidence="1" id="KW-0862">Zinc</keyword>
<evidence type="ECO:0000313" key="4">
    <source>
        <dbReference type="EMBL" id="KAL3644355.1"/>
    </source>
</evidence>
<evidence type="ECO:0000256" key="2">
    <source>
        <dbReference type="SAM" id="MobiDB-lite"/>
    </source>
</evidence>
<dbReference type="Proteomes" id="UP001632038">
    <property type="component" value="Unassembled WGS sequence"/>
</dbReference>
<dbReference type="SMART" id="SM00343">
    <property type="entry name" value="ZnF_C2HC"/>
    <property type="match status" value="1"/>
</dbReference>
<protein>
    <recommendedName>
        <fullName evidence="3">CCHC-type domain-containing protein</fullName>
    </recommendedName>
</protein>
<feature type="compositionally biased region" description="Low complexity" evidence="2">
    <location>
        <begin position="15"/>
        <end position="26"/>
    </location>
</feature>
<evidence type="ECO:0000259" key="3">
    <source>
        <dbReference type="PROSITE" id="PS50158"/>
    </source>
</evidence>
<dbReference type="GO" id="GO:0008270">
    <property type="term" value="F:zinc ion binding"/>
    <property type="evidence" value="ECO:0007669"/>
    <property type="project" value="UniProtKB-KW"/>
</dbReference>
<keyword evidence="1" id="KW-0479">Metal-binding</keyword>